<sequence>MVLSHVLSLSLLASVTALVFPGCVVDASDQGEDDSDTETIASVEEALSFSAIVIKNVNSGQALNIYDNSTGDAAPVIQWPYSGQANSQFRIEDLGDGHHRIVPLSSGKCLDIMAGAPYPGVAVQQWTCLGGDNQRFQFEAAGMGTYRIKAKQSGLCLDVFASGTASGNAILQAPCDTAKASQKFVLQVP</sequence>
<feature type="chain" id="PRO_5014934183" description="Ricin B lectin domain-containing protein" evidence="1">
    <location>
        <begin position="20"/>
        <end position="189"/>
    </location>
</feature>
<keyword evidence="1" id="KW-0732">Signal</keyword>
<dbReference type="EMBL" id="CP012673">
    <property type="protein sequence ID" value="AUX39106.1"/>
    <property type="molecule type" value="Genomic_DNA"/>
</dbReference>
<dbReference type="AlphaFoldDB" id="A0A2L0EIJ0"/>
<dbReference type="InterPro" id="IPR000772">
    <property type="entry name" value="Ricin_B_lectin"/>
</dbReference>
<proteinExistence type="predicted"/>
<name>A0A2L0EIJ0_SORCE</name>
<dbReference type="Proteomes" id="UP000238348">
    <property type="component" value="Chromosome"/>
</dbReference>
<dbReference type="SUPFAM" id="SSF50370">
    <property type="entry name" value="Ricin B-like lectins"/>
    <property type="match status" value="1"/>
</dbReference>
<dbReference type="PROSITE" id="PS50231">
    <property type="entry name" value="RICIN_B_LECTIN"/>
    <property type="match status" value="1"/>
</dbReference>
<dbReference type="SMART" id="SM00458">
    <property type="entry name" value="RICIN"/>
    <property type="match status" value="1"/>
</dbReference>
<gene>
    <name evidence="3" type="ORF">SOCE26_004880</name>
</gene>
<evidence type="ECO:0000259" key="2">
    <source>
        <dbReference type="SMART" id="SM00458"/>
    </source>
</evidence>
<reference evidence="3 4" key="1">
    <citation type="submission" date="2015-09" db="EMBL/GenBank/DDBJ databases">
        <title>Sorangium comparison.</title>
        <authorList>
            <person name="Zaburannyi N."/>
            <person name="Bunk B."/>
            <person name="Overmann J."/>
            <person name="Mueller R."/>
        </authorList>
    </citation>
    <scope>NUCLEOTIDE SEQUENCE [LARGE SCALE GENOMIC DNA]</scope>
    <source>
        <strain evidence="3 4">So ce26</strain>
    </source>
</reference>
<accession>A0A2L0EIJ0</accession>
<evidence type="ECO:0000256" key="1">
    <source>
        <dbReference type="SAM" id="SignalP"/>
    </source>
</evidence>
<dbReference type="Gene3D" id="2.80.10.50">
    <property type="match status" value="1"/>
</dbReference>
<protein>
    <recommendedName>
        <fullName evidence="2">Ricin B lectin domain-containing protein</fullName>
    </recommendedName>
</protein>
<organism evidence="3 4">
    <name type="scientific">Sorangium cellulosum</name>
    <name type="common">Polyangium cellulosum</name>
    <dbReference type="NCBI Taxonomy" id="56"/>
    <lineage>
        <taxon>Bacteria</taxon>
        <taxon>Pseudomonadati</taxon>
        <taxon>Myxococcota</taxon>
        <taxon>Polyangia</taxon>
        <taxon>Polyangiales</taxon>
        <taxon>Polyangiaceae</taxon>
        <taxon>Sorangium</taxon>
    </lineage>
</organism>
<feature type="signal peptide" evidence="1">
    <location>
        <begin position="1"/>
        <end position="19"/>
    </location>
</feature>
<dbReference type="Pfam" id="PF00652">
    <property type="entry name" value="Ricin_B_lectin"/>
    <property type="match status" value="1"/>
</dbReference>
<dbReference type="InterPro" id="IPR035992">
    <property type="entry name" value="Ricin_B-like_lectins"/>
</dbReference>
<feature type="domain" description="Ricin B lectin" evidence="2">
    <location>
        <begin position="49"/>
        <end position="187"/>
    </location>
</feature>
<evidence type="ECO:0000313" key="3">
    <source>
        <dbReference type="EMBL" id="AUX39106.1"/>
    </source>
</evidence>
<dbReference type="CDD" id="cd00161">
    <property type="entry name" value="beta-trefoil_Ricin-like"/>
    <property type="match status" value="1"/>
</dbReference>
<evidence type="ECO:0000313" key="4">
    <source>
        <dbReference type="Proteomes" id="UP000238348"/>
    </source>
</evidence>